<organism evidence="1 2">
    <name type="scientific">Gallibacterium genomosp. 1</name>
    <dbReference type="NCBI Taxonomy" id="155515"/>
    <lineage>
        <taxon>Bacteria</taxon>
        <taxon>Pseudomonadati</taxon>
        <taxon>Pseudomonadota</taxon>
        <taxon>Gammaproteobacteria</taxon>
        <taxon>Pasteurellales</taxon>
        <taxon>Pasteurellaceae</taxon>
        <taxon>Gallibacterium</taxon>
    </lineage>
</organism>
<keyword evidence="2" id="KW-1185">Reference proteome</keyword>
<name>A0AB36DUK2_9PAST</name>
<sequence length="86" mass="10529">MRKMLINVILSFLLTGCYPCRFLDWNCNNHDSKWHRDSRKCINEQVSIAKKILEYKFDRKLHIYIINQCIDNSDYKFKNNDKYLNH</sequence>
<reference evidence="1 2" key="1">
    <citation type="submission" date="2014-11" db="EMBL/GenBank/DDBJ databases">
        <title>Pan-genome of Gallibacterium spp.</title>
        <authorList>
            <person name="Kudirkiene E."/>
            <person name="Bojesen A.M."/>
        </authorList>
    </citation>
    <scope>NUCLEOTIDE SEQUENCE [LARGE SCALE GENOMIC DNA]</scope>
    <source>
        <strain evidence="1 2">Gerl. 2740/89</strain>
    </source>
</reference>
<dbReference type="PROSITE" id="PS51257">
    <property type="entry name" value="PROKAR_LIPOPROTEIN"/>
    <property type="match status" value="1"/>
</dbReference>
<protein>
    <recommendedName>
        <fullName evidence="3">Lipoprotein</fullName>
    </recommendedName>
</protein>
<proteinExistence type="predicted"/>
<accession>A0AB36DUK2</accession>
<dbReference type="Proteomes" id="UP000092594">
    <property type="component" value="Unassembled WGS sequence"/>
</dbReference>
<evidence type="ECO:0008006" key="3">
    <source>
        <dbReference type="Google" id="ProtNLM"/>
    </source>
</evidence>
<evidence type="ECO:0000313" key="1">
    <source>
        <dbReference type="EMBL" id="OBW99175.1"/>
    </source>
</evidence>
<dbReference type="EMBL" id="JTJQ01000036">
    <property type="protein sequence ID" value="OBW99175.1"/>
    <property type="molecule type" value="Genomic_DNA"/>
</dbReference>
<gene>
    <name evidence="1" type="ORF">QV05_10075</name>
</gene>
<comment type="caution">
    <text evidence="1">The sequence shown here is derived from an EMBL/GenBank/DDBJ whole genome shotgun (WGS) entry which is preliminary data.</text>
</comment>
<dbReference type="AlphaFoldDB" id="A0AB36DUK2"/>
<evidence type="ECO:0000313" key="2">
    <source>
        <dbReference type="Proteomes" id="UP000092594"/>
    </source>
</evidence>